<reference evidence="2 3" key="1">
    <citation type="submission" date="2023-08" db="EMBL/GenBank/DDBJ databases">
        <title>Genome sequencing of plant associated microbes to promote plant fitness in Sorghum bicolor and Oryza sativa.</title>
        <authorList>
            <person name="Coleman-Derr D."/>
        </authorList>
    </citation>
    <scope>NUCLEOTIDE SEQUENCE [LARGE SCALE GENOMIC DNA]</scope>
    <source>
        <strain evidence="2 3">SLBN-33</strain>
    </source>
</reference>
<evidence type="ECO:0000256" key="1">
    <source>
        <dbReference type="SAM" id="MobiDB-lite"/>
    </source>
</evidence>
<dbReference type="Proteomes" id="UP001245184">
    <property type="component" value="Unassembled WGS sequence"/>
</dbReference>
<protein>
    <submittedName>
        <fullName evidence="2">Uncharacterized protein</fullName>
    </submittedName>
</protein>
<comment type="caution">
    <text evidence="2">The sequence shown here is derived from an EMBL/GenBank/DDBJ whole genome shotgun (WGS) entry which is preliminary data.</text>
</comment>
<proteinExistence type="predicted"/>
<gene>
    <name evidence="2" type="ORF">QF025_003809</name>
</gene>
<evidence type="ECO:0000313" key="2">
    <source>
        <dbReference type="EMBL" id="MDR6205089.1"/>
    </source>
</evidence>
<accession>A0ABD5CIP6</accession>
<name>A0ABD5CIP6_9BURK</name>
<evidence type="ECO:0000313" key="3">
    <source>
        <dbReference type="Proteomes" id="UP001245184"/>
    </source>
</evidence>
<organism evidence="2 3">
    <name type="scientific">Paraburkholderia graminis</name>
    <dbReference type="NCBI Taxonomy" id="60548"/>
    <lineage>
        <taxon>Bacteria</taxon>
        <taxon>Pseudomonadati</taxon>
        <taxon>Pseudomonadota</taxon>
        <taxon>Betaproteobacteria</taxon>
        <taxon>Burkholderiales</taxon>
        <taxon>Burkholderiaceae</taxon>
        <taxon>Paraburkholderia</taxon>
    </lineage>
</organism>
<dbReference type="AlphaFoldDB" id="A0ABD5CIP6"/>
<dbReference type="EMBL" id="JAVIZN010000002">
    <property type="protein sequence ID" value="MDR6205089.1"/>
    <property type="molecule type" value="Genomic_DNA"/>
</dbReference>
<feature type="region of interest" description="Disordered" evidence="1">
    <location>
        <begin position="1"/>
        <end position="23"/>
    </location>
</feature>
<sequence>MRRDLSTSDDTRERTPDHRTGQSLDFRGEHIMAKLLINDLADNVELDREAMAAIVGGARIGARLSSAAPLVPTATRVVEYPPGFPAAHQTIVKVAATRNTRRS</sequence>